<evidence type="ECO:0000313" key="7">
    <source>
        <dbReference type="Proteomes" id="UP001596163"/>
    </source>
</evidence>
<dbReference type="NCBIfam" id="NF006569">
    <property type="entry name" value="PRK09082.1"/>
    <property type="match status" value="1"/>
</dbReference>
<gene>
    <name evidence="6" type="ORF">ACFPIK_04020</name>
</gene>
<dbReference type="PANTHER" id="PTHR43807:SF20">
    <property type="entry name" value="FI04487P"/>
    <property type="match status" value="1"/>
</dbReference>
<dbReference type="Gene3D" id="3.90.1150.10">
    <property type="entry name" value="Aspartate Aminotransferase, domain 1"/>
    <property type="match status" value="1"/>
</dbReference>
<dbReference type="CDD" id="cd00609">
    <property type="entry name" value="AAT_like"/>
    <property type="match status" value="1"/>
</dbReference>
<dbReference type="Gene3D" id="3.40.640.10">
    <property type="entry name" value="Type I PLP-dependent aspartate aminotransferase-like (Major domain)"/>
    <property type="match status" value="1"/>
</dbReference>
<dbReference type="RefSeq" id="WP_377912464.1">
    <property type="nucleotide sequence ID" value="NZ_JBHSKS010000002.1"/>
</dbReference>
<keyword evidence="4" id="KW-0663">Pyridoxal phosphate</keyword>
<keyword evidence="2 6" id="KW-0032">Aminotransferase</keyword>
<sequence length="385" mass="43269">MTLISKLPHIETTIFTIMSKMATDEGAINLSQGFPGFGSDPILLEMVAKYTQAGYNQYSPMSGIPALRNILAKKTQLTQGYFPNPDQEVTIVSGATEAIFCAVTSVVRSGDEVIVLEPAYDSYEPAITLNGGVPVYVPLNQGDFSVDWERVKTAITSKTRAIMVNSPHNPSGYVWSVEDVNQLAELVENTGIYVISDEVYEHITFDNRQHISIGSHPILRDQTFVCGSFGKTFHVTGWKIGYCIAPEVLSGEFRKVHQYVTFSTVTPIQYALAEYLEEPERYLSIPDFYQKKRDLFAEGLAQTELEFVPSTGSFFQLVSYGHLSQLPDRVLAERMTKELKVACIPISVFYSDRRDDKIIRFCFAKEERELMEALNRLKGLKSIIY</sequence>
<evidence type="ECO:0000313" key="6">
    <source>
        <dbReference type="EMBL" id="MFC5190920.1"/>
    </source>
</evidence>
<comment type="cofactor">
    <cofactor evidence="1">
        <name>pyridoxal 5'-phosphate</name>
        <dbReference type="ChEBI" id="CHEBI:597326"/>
    </cofactor>
</comment>
<feature type="domain" description="Aminotransferase class I/classII large" evidence="5">
    <location>
        <begin position="28"/>
        <end position="377"/>
    </location>
</feature>
<dbReference type="EMBL" id="JBHSKS010000002">
    <property type="protein sequence ID" value="MFC5190920.1"/>
    <property type="molecule type" value="Genomic_DNA"/>
</dbReference>
<evidence type="ECO:0000256" key="4">
    <source>
        <dbReference type="ARBA" id="ARBA00022898"/>
    </source>
</evidence>
<dbReference type="InterPro" id="IPR015422">
    <property type="entry name" value="PyrdxlP-dep_Trfase_small"/>
</dbReference>
<keyword evidence="3" id="KW-0808">Transferase</keyword>
<dbReference type="InterPro" id="IPR015424">
    <property type="entry name" value="PyrdxlP-dep_Trfase"/>
</dbReference>
<dbReference type="Pfam" id="PF00155">
    <property type="entry name" value="Aminotran_1_2"/>
    <property type="match status" value="1"/>
</dbReference>
<dbReference type="InterPro" id="IPR004839">
    <property type="entry name" value="Aminotransferase_I/II_large"/>
</dbReference>
<evidence type="ECO:0000256" key="1">
    <source>
        <dbReference type="ARBA" id="ARBA00001933"/>
    </source>
</evidence>
<dbReference type="GO" id="GO:0008483">
    <property type="term" value="F:transaminase activity"/>
    <property type="evidence" value="ECO:0007669"/>
    <property type="project" value="UniProtKB-KW"/>
</dbReference>
<evidence type="ECO:0000256" key="2">
    <source>
        <dbReference type="ARBA" id="ARBA00022576"/>
    </source>
</evidence>
<evidence type="ECO:0000256" key="3">
    <source>
        <dbReference type="ARBA" id="ARBA00022679"/>
    </source>
</evidence>
<dbReference type="InterPro" id="IPR051326">
    <property type="entry name" value="Kynurenine-oxoglutarate_AT"/>
</dbReference>
<dbReference type="InterPro" id="IPR015421">
    <property type="entry name" value="PyrdxlP-dep_Trfase_major"/>
</dbReference>
<keyword evidence="7" id="KW-1185">Reference proteome</keyword>
<evidence type="ECO:0000259" key="5">
    <source>
        <dbReference type="Pfam" id="PF00155"/>
    </source>
</evidence>
<dbReference type="Proteomes" id="UP001596163">
    <property type="component" value="Unassembled WGS sequence"/>
</dbReference>
<reference evidence="7" key="1">
    <citation type="journal article" date="2019" name="Int. J. Syst. Evol. Microbiol.">
        <title>The Global Catalogue of Microorganisms (GCM) 10K type strain sequencing project: providing services to taxonomists for standard genome sequencing and annotation.</title>
        <authorList>
            <consortium name="The Broad Institute Genomics Platform"/>
            <consortium name="The Broad Institute Genome Sequencing Center for Infectious Disease"/>
            <person name="Wu L."/>
            <person name="Ma J."/>
        </authorList>
    </citation>
    <scope>NUCLEOTIDE SEQUENCE [LARGE SCALE GENOMIC DNA]</scope>
    <source>
        <strain evidence="7">CGMCC 1.7030</strain>
    </source>
</reference>
<dbReference type="PANTHER" id="PTHR43807">
    <property type="entry name" value="FI04487P"/>
    <property type="match status" value="1"/>
</dbReference>
<comment type="caution">
    <text evidence="6">The sequence shown here is derived from an EMBL/GenBank/DDBJ whole genome shotgun (WGS) entry which is preliminary data.</text>
</comment>
<proteinExistence type="predicted"/>
<accession>A0ABW0BTG0</accession>
<protein>
    <submittedName>
        <fullName evidence="6">Methionine aminotransferase</fullName>
    </submittedName>
</protein>
<dbReference type="SUPFAM" id="SSF53383">
    <property type="entry name" value="PLP-dependent transferases"/>
    <property type="match status" value="1"/>
</dbReference>
<name>A0ABW0BTG0_9BACT</name>
<organism evidence="6 7">
    <name type="scientific">Algoriphagus aquatilis</name>
    <dbReference type="NCBI Taxonomy" id="490186"/>
    <lineage>
        <taxon>Bacteria</taxon>
        <taxon>Pseudomonadati</taxon>
        <taxon>Bacteroidota</taxon>
        <taxon>Cytophagia</taxon>
        <taxon>Cytophagales</taxon>
        <taxon>Cyclobacteriaceae</taxon>
        <taxon>Algoriphagus</taxon>
    </lineage>
</organism>